<protein>
    <submittedName>
        <fullName evidence="2">Predicted transcriptional regulator</fullName>
    </submittedName>
</protein>
<dbReference type="InterPro" id="IPR002145">
    <property type="entry name" value="CopG"/>
</dbReference>
<feature type="domain" description="Ribbon-helix-helix protein CopG" evidence="1">
    <location>
        <begin position="10"/>
        <end position="48"/>
    </location>
</feature>
<dbReference type="Pfam" id="PF01402">
    <property type="entry name" value="RHH_1"/>
    <property type="match status" value="1"/>
</dbReference>
<name>A0A1G7QAW5_9BACT</name>
<dbReference type="CDD" id="cd22233">
    <property type="entry name" value="RHH_CopAso-like"/>
    <property type="match status" value="1"/>
</dbReference>
<dbReference type="InterPro" id="IPR010985">
    <property type="entry name" value="Ribbon_hlx_hlx"/>
</dbReference>
<sequence length="97" mass="10802">MPAQIQATPISIRLPADLKARVQGLAAARQRSTNALVVQAVAAFVEREEKREALRQECIAAHEHYQQTGLHVTQAEVKDWIAQLRQGKQVDAPKCHI</sequence>
<dbReference type="GO" id="GO:0006355">
    <property type="term" value="P:regulation of DNA-templated transcription"/>
    <property type="evidence" value="ECO:0007669"/>
    <property type="project" value="InterPro"/>
</dbReference>
<evidence type="ECO:0000313" key="2">
    <source>
        <dbReference type="EMBL" id="SDF95608.1"/>
    </source>
</evidence>
<dbReference type="Proteomes" id="UP000199355">
    <property type="component" value="Unassembled WGS sequence"/>
</dbReference>
<evidence type="ECO:0000313" key="3">
    <source>
        <dbReference type="Proteomes" id="UP000199355"/>
    </source>
</evidence>
<organism evidence="2 3">
    <name type="scientific">Desulfovibrio legallii</name>
    <dbReference type="NCBI Taxonomy" id="571438"/>
    <lineage>
        <taxon>Bacteria</taxon>
        <taxon>Pseudomonadati</taxon>
        <taxon>Thermodesulfobacteriota</taxon>
        <taxon>Desulfovibrionia</taxon>
        <taxon>Desulfovibrionales</taxon>
        <taxon>Desulfovibrionaceae</taxon>
        <taxon>Desulfovibrio</taxon>
    </lineage>
</organism>
<accession>A0A1G7QAW5</accession>
<dbReference type="EMBL" id="FNBX01000020">
    <property type="protein sequence ID" value="SDF95608.1"/>
    <property type="molecule type" value="Genomic_DNA"/>
</dbReference>
<gene>
    <name evidence="2" type="ORF">SAMN05192586_12030</name>
</gene>
<dbReference type="SUPFAM" id="SSF47598">
    <property type="entry name" value="Ribbon-helix-helix"/>
    <property type="match status" value="1"/>
</dbReference>
<proteinExistence type="predicted"/>
<evidence type="ECO:0000259" key="1">
    <source>
        <dbReference type="Pfam" id="PF01402"/>
    </source>
</evidence>
<dbReference type="Gene3D" id="1.10.1220.10">
    <property type="entry name" value="Met repressor-like"/>
    <property type="match status" value="1"/>
</dbReference>
<dbReference type="STRING" id="571438.SAMN05192586_12030"/>
<dbReference type="AlphaFoldDB" id="A0A1G7QAW5"/>
<dbReference type="RefSeq" id="WP_092155000.1">
    <property type="nucleotide sequence ID" value="NZ_FNBX01000020.1"/>
</dbReference>
<keyword evidence="3" id="KW-1185">Reference proteome</keyword>
<dbReference type="OrthoDB" id="5298181at2"/>
<reference evidence="3" key="1">
    <citation type="submission" date="2016-10" db="EMBL/GenBank/DDBJ databases">
        <authorList>
            <person name="Varghese N."/>
            <person name="Submissions S."/>
        </authorList>
    </citation>
    <scope>NUCLEOTIDE SEQUENCE [LARGE SCALE GENOMIC DNA]</scope>
    <source>
        <strain evidence="3">KHC7</strain>
    </source>
</reference>
<dbReference type="InterPro" id="IPR013321">
    <property type="entry name" value="Arc_rbn_hlx_hlx"/>
</dbReference>